<dbReference type="EMBL" id="JAMRXG010000016">
    <property type="protein sequence ID" value="MCM6777597.1"/>
    <property type="molecule type" value="Genomic_DNA"/>
</dbReference>
<name>A0A9X2EB24_9NOCA</name>
<proteinExistence type="predicted"/>
<keyword evidence="3" id="KW-1185">Reference proteome</keyword>
<dbReference type="RefSeq" id="WP_251916906.1">
    <property type="nucleotide sequence ID" value="NZ_JAMRXG010000016.1"/>
</dbReference>
<evidence type="ECO:0000313" key="2">
    <source>
        <dbReference type="EMBL" id="MCM6777597.1"/>
    </source>
</evidence>
<evidence type="ECO:0000313" key="3">
    <source>
        <dbReference type="Proteomes" id="UP001139157"/>
    </source>
</evidence>
<protein>
    <submittedName>
        <fullName evidence="2">Uncharacterized protein</fullName>
    </submittedName>
</protein>
<reference evidence="2" key="1">
    <citation type="submission" date="2022-06" db="EMBL/GenBank/DDBJ databases">
        <title>Novel species in genus nocardia.</title>
        <authorList>
            <person name="Li F."/>
        </authorList>
    </citation>
    <scope>NUCLEOTIDE SEQUENCE</scope>
    <source>
        <strain evidence="2">CDC141</strain>
    </source>
</reference>
<feature type="region of interest" description="Disordered" evidence="1">
    <location>
        <begin position="376"/>
        <end position="426"/>
    </location>
</feature>
<evidence type="ECO:0000256" key="1">
    <source>
        <dbReference type="SAM" id="MobiDB-lite"/>
    </source>
</evidence>
<organism evidence="2 3">
    <name type="scientific">Nocardia pulmonis</name>
    <dbReference type="NCBI Taxonomy" id="2951408"/>
    <lineage>
        <taxon>Bacteria</taxon>
        <taxon>Bacillati</taxon>
        <taxon>Actinomycetota</taxon>
        <taxon>Actinomycetes</taxon>
        <taxon>Mycobacteriales</taxon>
        <taxon>Nocardiaceae</taxon>
        <taxon>Nocardia</taxon>
    </lineage>
</organism>
<gene>
    <name evidence="2" type="ORF">NDR86_29320</name>
</gene>
<sequence length="426" mass="47120">MVSFASQLLGQSKNFAGRVSQMGRDVDKVAQGWRGKGATAASARALGERMSATNIDEVVVAVAGYLNLYGKQLDQTRTTLLNIVDKEAAGAGMKVADDGSVTPATFPNCGQNPLVCRVMQQRLNEQAAFVEARIKEQLKNFANGEKQAATMLKQGVKFLRVLEKAPTTPMRSKDGRYALGMPERPGIPHDDTFPYNTKDANFGDYLSMLKWQAKLSGAEAFTGLDDATMMYRHYWENNGKPMEFDLSEAYREDSVIKNAIDQEIGRAIAAADQFAQAGNKNFQMTGARTDVDKNPATENWQKTIGRHHQWSYSNVRVEGNRVVMDVTVEARDYYNFNKGENDIATGISDKQNGRFAEIGWAKPFESHGSLKRTVSWEMGHPPAAGSGDTSDPQRNQGREDRTDNRHSGDGKRAPDNDRDTGRVGYK</sequence>
<feature type="compositionally biased region" description="Basic and acidic residues" evidence="1">
    <location>
        <begin position="396"/>
        <end position="426"/>
    </location>
</feature>
<dbReference type="Proteomes" id="UP001139157">
    <property type="component" value="Unassembled WGS sequence"/>
</dbReference>
<comment type="caution">
    <text evidence="2">The sequence shown here is derived from an EMBL/GenBank/DDBJ whole genome shotgun (WGS) entry which is preliminary data.</text>
</comment>
<accession>A0A9X2EB24</accession>
<dbReference type="AlphaFoldDB" id="A0A9X2EB24"/>